<protein>
    <submittedName>
        <fullName evidence="8">FpoK protein</fullName>
        <ecNumber evidence="8">1.12.98.3</ecNumber>
    </submittedName>
</protein>
<dbReference type="Gene3D" id="1.10.287.3510">
    <property type="match status" value="1"/>
</dbReference>
<reference evidence="8 9" key="1">
    <citation type="journal article" date="2014" name="Appl. Environ. Microbiol.">
        <title>Comparative Genome Analysis of 'Candidatus Methanoplasma termitum' Indicates a New Mode of Energy Metabolism in the Seventh Order of Methanogens.</title>
        <authorList>
            <person name="Lang K."/>
            <person name="Schuldes J."/>
            <person name="Klingl A."/>
            <person name="Poehlein A."/>
            <person name="Daniel R."/>
            <person name="Brune A."/>
        </authorList>
    </citation>
    <scope>NUCLEOTIDE SEQUENCE [LARGE SCALE GENOMIC DNA]</scope>
    <source>
        <strain evidence="9">Mpt1</strain>
    </source>
</reference>
<dbReference type="GO" id="GO:0051911">
    <property type="term" value="F:Methanosarcina-phenazine hydrogenase activity"/>
    <property type="evidence" value="ECO:0007669"/>
    <property type="project" value="UniProtKB-EC"/>
</dbReference>
<dbReference type="OrthoDB" id="56168at2157"/>
<dbReference type="InterPro" id="IPR001133">
    <property type="entry name" value="NADH_UbQ_OxRdtase_chain4L/K"/>
</dbReference>
<dbReference type="PANTHER" id="PTHR11434">
    <property type="entry name" value="NADH-UBIQUINONE OXIDOREDUCTASE SUBUNIT ND4L"/>
    <property type="match status" value="1"/>
</dbReference>
<gene>
    <name evidence="8" type="primary">fpoK</name>
    <name evidence="8" type="ORF">Mpt1_c12580</name>
</gene>
<dbReference type="NCBIfam" id="NF004320">
    <property type="entry name" value="PRK05715.1-2"/>
    <property type="match status" value="1"/>
</dbReference>
<dbReference type="GO" id="GO:0016651">
    <property type="term" value="F:oxidoreductase activity, acting on NAD(P)H"/>
    <property type="evidence" value="ECO:0007669"/>
    <property type="project" value="InterPro"/>
</dbReference>
<feature type="transmembrane region" description="Helical" evidence="7">
    <location>
        <begin position="60"/>
        <end position="81"/>
    </location>
</feature>
<dbReference type="Pfam" id="PF00420">
    <property type="entry name" value="Oxidored_q2"/>
    <property type="match status" value="1"/>
</dbReference>
<evidence type="ECO:0000256" key="5">
    <source>
        <dbReference type="ARBA" id="ARBA00022989"/>
    </source>
</evidence>
<dbReference type="HAMAP" id="MF_01456">
    <property type="entry name" value="NDH1_NuoK"/>
    <property type="match status" value="1"/>
</dbReference>
<evidence type="ECO:0000256" key="7">
    <source>
        <dbReference type="SAM" id="Phobius"/>
    </source>
</evidence>
<comment type="similarity">
    <text evidence="2">Belongs to the complex I subunit 4L family.</text>
</comment>
<keyword evidence="5 7" id="KW-1133">Transmembrane helix</keyword>
<keyword evidence="4 7" id="KW-0812">Transmembrane</keyword>
<dbReference type="AlphaFoldDB" id="A0A0A7LDA7"/>
<dbReference type="Proteomes" id="UP000030787">
    <property type="component" value="Chromosome"/>
</dbReference>
<keyword evidence="9" id="KW-1185">Reference proteome</keyword>
<evidence type="ECO:0000313" key="8">
    <source>
        <dbReference type="EMBL" id="AIZ57120.1"/>
    </source>
</evidence>
<dbReference type="RefSeq" id="WP_048113166.1">
    <property type="nucleotide sequence ID" value="NZ_CP010070.1"/>
</dbReference>
<proteinExistence type="inferred from homology"/>
<feature type="transmembrane region" description="Helical" evidence="7">
    <location>
        <begin position="30"/>
        <end position="54"/>
    </location>
</feature>
<evidence type="ECO:0000256" key="2">
    <source>
        <dbReference type="ARBA" id="ARBA00010519"/>
    </source>
</evidence>
<evidence type="ECO:0000256" key="1">
    <source>
        <dbReference type="ARBA" id="ARBA00004141"/>
    </source>
</evidence>
<keyword evidence="6 7" id="KW-0472">Membrane</keyword>
<sequence length="100" mass="10719">MIPIEVFLLFAAVLFAIGAYGVMTKKNTIVVLMCIELMLNAANINFIVFSAFTTNVLGEVFVVMSISVAAAEVAVGIAILLNAYKVKGTIEADSLASMRW</sequence>
<dbReference type="PANTHER" id="PTHR11434:SF16">
    <property type="entry name" value="NADH-UBIQUINONE OXIDOREDUCTASE CHAIN 4L"/>
    <property type="match status" value="1"/>
</dbReference>
<dbReference type="EC" id="1.12.98.3" evidence="8"/>
<organism evidence="8 9">
    <name type="scientific">Candidatus Methanoplasma termitum</name>
    <dbReference type="NCBI Taxonomy" id="1577791"/>
    <lineage>
        <taxon>Archaea</taxon>
        <taxon>Methanobacteriati</taxon>
        <taxon>Thermoplasmatota</taxon>
        <taxon>Thermoplasmata</taxon>
        <taxon>Methanomassiliicoccales</taxon>
        <taxon>Methanomassiliicoccaceae</taxon>
        <taxon>Candidatus Methanoplasma</taxon>
    </lineage>
</organism>
<dbReference type="STRING" id="1577791.Mpt1_c12580"/>
<evidence type="ECO:0000256" key="3">
    <source>
        <dbReference type="ARBA" id="ARBA00022448"/>
    </source>
</evidence>
<evidence type="ECO:0000256" key="4">
    <source>
        <dbReference type="ARBA" id="ARBA00022692"/>
    </source>
</evidence>
<dbReference type="KEGG" id="mear:Mpt1_c12580"/>
<name>A0A0A7LDA7_9ARCH</name>
<dbReference type="EMBL" id="CP010070">
    <property type="protein sequence ID" value="AIZ57120.1"/>
    <property type="molecule type" value="Genomic_DNA"/>
</dbReference>
<keyword evidence="3" id="KW-0813">Transport</keyword>
<dbReference type="InterPro" id="IPR039428">
    <property type="entry name" value="NUOK/Mnh_C1-like"/>
</dbReference>
<dbReference type="HOGENOM" id="CLU_144724_1_1_2"/>
<keyword evidence="8" id="KW-0560">Oxidoreductase</keyword>
<evidence type="ECO:0000256" key="6">
    <source>
        <dbReference type="ARBA" id="ARBA00023136"/>
    </source>
</evidence>
<dbReference type="FunFam" id="1.10.287.3510:FF:000001">
    <property type="entry name" value="NADH-quinone oxidoreductase subunit K"/>
    <property type="match status" value="1"/>
</dbReference>
<comment type="subcellular location">
    <subcellularLocation>
        <location evidence="1">Membrane</location>
        <topology evidence="1">Multi-pass membrane protein</topology>
    </subcellularLocation>
</comment>
<dbReference type="GeneID" id="24818919"/>
<accession>A0A0A7LDA7</accession>
<evidence type="ECO:0000313" key="9">
    <source>
        <dbReference type="Proteomes" id="UP000030787"/>
    </source>
</evidence>
<feature type="transmembrane region" description="Helical" evidence="7">
    <location>
        <begin position="6"/>
        <end position="23"/>
    </location>
</feature>
<dbReference type="GO" id="GO:0042773">
    <property type="term" value="P:ATP synthesis coupled electron transport"/>
    <property type="evidence" value="ECO:0007669"/>
    <property type="project" value="InterPro"/>
</dbReference>
<dbReference type="GO" id="GO:0030964">
    <property type="term" value="C:NADH dehydrogenase complex"/>
    <property type="evidence" value="ECO:0007669"/>
    <property type="project" value="TreeGrafter"/>
</dbReference>